<protein>
    <submittedName>
        <fullName evidence="1">Uncharacterized protein</fullName>
    </submittedName>
</protein>
<dbReference type="Proteomes" id="UP001056436">
    <property type="component" value="Unassembled WGS sequence"/>
</dbReference>
<accession>A0A9P9X2F3</accession>
<dbReference type="AlphaFoldDB" id="A0A9P9X2F3"/>
<sequence>MRRFNRLCLHYNLLILYTPLLAVGRPILLLHRLPDHLPAQLRRGIRAHCQTLSDLVAVPSAIGKVPRRRLLEHKLRPAGFSPPFRDLYAVLLYELGSHVVDGGALRVC</sequence>
<reference evidence="1" key="1">
    <citation type="submission" date="2019-01" db="EMBL/GenBank/DDBJ databases">
        <title>Colletotrichum abscissum LGMF1257.</title>
        <authorList>
            <person name="Baroncelli R."/>
        </authorList>
    </citation>
    <scope>NUCLEOTIDE SEQUENCE</scope>
    <source>
        <strain evidence="1">Ca142</strain>
    </source>
</reference>
<keyword evidence="2" id="KW-1185">Reference proteome</keyword>
<name>A0A9P9X2F3_9PEZI</name>
<evidence type="ECO:0000313" key="1">
    <source>
        <dbReference type="EMBL" id="KAI3533030.1"/>
    </source>
</evidence>
<organism evidence="1 2">
    <name type="scientific">Colletotrichum abscissum</name>
    <dbReference type="NCBI Taxonomy" id="1671311"/>
    <lineage>
        <taxon>Eukaryota</taxon>
        <taxon>Fungi</taxon>
        <taxon>Dikarya</taxon>
        <taxon>Ascomycota</taxon>
        <taxon>Pezizomycotina</taxon>
        <taxon>Sordariomycetes</taxon>
        <taxon>Hypocreomycetidae</taxon>
        <taxon>Glomerellales</taxon>
        <taxon>Glomerellaceae</taxon>
        <taxon>Colletotrichum</taxon>
        <taxon>Colletotrichum acutatum species complex</taxon>
    </lineage>
</organism>
<dbReference type="EMBL" id="SDAQ01000161">
    <property type="protein sequence ID" value="KAI3533030.1"/>
    <property type="molecule type" value="Genomic_DNA"/>
</dbReference>
<proteinExistence type="predicted"/>
<comment type="caution">
    <text evidence="1">The sequence shown here is derived from an EMBL/GenBank/DDBJ whole genome shotgun (WGS) entry which is preliminary data.</text>
</comment>
<evidence type="ECO:0000313" key="2">
    <source>
        <dbReference type="Proteomes" id="UP001056436"/>
    </source>
</evidence>
<gene>
    <name evidence="1" type="ORF">CABS02_13684</name>
</gene>